<dbReference type="PANTHER" id="PTHR42648">
    <property type="entry name" value="TRANSPOSASE, PUTATIVE-RELATED"/>
    <property type="match status" value="1"/>
</dbReference>
<keyword evidence="7" id="KW-0695">RNA-directed DNA polymerase</keyword>
<dbReference type="InterPro" id="IPR001878">
    <property type="entry name" value="Znf_CCHC"/>
</dbReference>
<evidence type="ECO:0000256" key="1">
    <source>
        <dbReference type="ARBA" id="ARBA00022722"/>
    </source>
</evidence>
<sequence>MDLDQNGFDPSKPFIHNNMVRKLPLPNCDLTSRGTIEIEENCTIVVNEEACSPFPCLTSHGGRHLRCNLVGGSGLTPSNMIHFESEGSCDEICRKKSILRDQDDEGSSVQSHGVKMLSLVEKLEDLKAGLDNNTYIDMTLHSLPPSYDPFIINYNMNRLEKYIHELINMLVQYKATTHKSAVVVLVGEATTSKAKGKKAECWKRKKEKGKVTTTTASAEGAPAVASGKGKGKGKVGGSQWSKANDVCMHCQGRGHYKRECPQLLSNLDVGKKQKTKKNDQEALCWTKRARQQPVEFDPYRCLWTIKYSGKRRILIVHNLHDDHSWYGYVYLMRYKSEAFGRLKEYILEVENQTGHKIQTLRSDRGYALETAAKLLNMAPSKKGFPMDNRQDGVLLEESSKPPQQNDTTSFEPSVPTDGVLVLRRSTKESRPPERSSEKDLSNVLHPFEATCNIHFNASFVIDALIASISSSPEHLLVGELRKYSFVIPPLLANCLFQQTAAAADPMKYLVQLEHAEICSTCCRQPLLVVQLQEGMLGWRWCGNSYFLSLDGLVEGNVDRIIQST</sequence>
<dbReference type="GO" id="GO:0003964">
    <property type="term" value="F:RNA-directed DNA polymerase activity"/>
    <property type="evidence" value="ECO:0007669"/>
    <property type="project" value="UniProtKB-KW"/>
</dbReference>
<dbReference type="Proteomes" id="UP001289374">
    <property type="component" value="Unassembled WGS sequence"/>
</dbReference>
<dbReference type="InterPro" id="IPR039537">
    <property type="entry name" value="Retrotran_Ty1/copia-like"/>
</dbReference>
<organism evidence="13 14">
    <name type="scientific">Sesamum angolense</name>
    <dbReference type="NCBI Taxonomy" id="2727404"/>
    <lineage>
        <taxon>Eukaryota</taxon>
        <taxon>Viridiplantae</taxon>
        <taxon>Streptophyta</taxon>
        <taxon>Embryophyta</taxon>
        <taxon>Tracheophyta</taxon>
        <taxon>Spermatophyta</taxon>
        <taxon>Magnoliopsida</taxon>
        <taxon>eudicotyledons</taxon>
        <taxon>Gunneridae</taxon>
        <taxon>Pentapetalae</taxon>
        <taxon>asterids</taxon>
        <taxon>lamiids</taxon>
        <taxon>Lamiales</taxon>
        <taxon>Pedaliaceae</taxon>
        <taxon>Sesamum</taxon>
    </lineage>
</organism>
<keyword evidence="1" id="KW-0540">Nuclease</keyword>
<dbReference type="PANTHER" id="PTHR42648:SF11">
    <property type="entry name" value="TRANSPOSON TY4-P GAG-POL POLYPROTEIN"/>
    <property type="match status" value="1"/>
</dbReference>
<feature type="region of interest" description="Disordered" evidence="11">
    <location>
        <begin position="211"/>
        <end position="237"/>
    </location>
</feature>
<evidence type="ECO:0000256" key="4">
    <source>
        <dbReference type="ARBA" id="ARBA00022801"/>
    </source>
</evidence>
<dbReference type="GO" id="GO:0008270">
    <property type="term" value="F:zinc ion binding"/>
    <property type="evidence" value="ECO:0007669"/>
    <property type="project" value="UniProtKB-KW"/>
</dbReference>
<reference evidence="13" key="2">
    <citation type="journal article" date="2024" name="Plant">
        <title>Genomic evolution and insights into agronomic trait innovations of Sesamum species.</title>
        <authorList>
            <person name="Miao H."/>
            <person name="Wang L."/>
            <person name="Qu L."/>
            <person name="Liu H."/>
            <person name="Sun Y."/>
            <person name="Le M."/>
            <person name="Wang Q."/>
            <person name="Wei S."/>
            <person name="Zheng Y."/>
            <person name="Lin W."/>
            <person name="Duan Y."/>
            <person name="Cao H."/>
            <person name="Xiong S."/>
            <person name="Wang X."/>
            <person name="Wei L."/>
            <person name="Li C."/>
            <person name="Ma Q."/>
            <person name="Ju M."/>
            <person name="Zhao R."/>
            <person name="Li G."/>
            <person name="Mu C."/>
            <person name="Tian Q."/>
            <person name="Mei H."/>
            <person name="Zhang T."/>
            <person name="Gao T."/>
            <person name="Zhang H."/>
        </authorList>
    </citation>
    <scope>NUCLEOTIDE SEQUENCE</scope>
    <source>
        <strain evidence="13">K16</strain>
    </source>
</reference>
<keyword evidence="10" id="KW-0862">Zinc</keyword>
<proteinExistence type="predicted"/>
<name>A0AAE1WBI4_9LAMI</name>
<evidence type="ECO:0000256" key="6">
    <source>
        <dbReference type="ARBA" id="ARBA00022908"/>
    </source>
</evidence>
<keyword evidence="8" id="KW-0548">Nucleotidyltransferase</keyword>
<dbReference type="Gene3D" id="4.10.60.10">
    <property type="entry name" value="Zinc finger, CCHC-type"/>
    <property type="match status" value="1"/>
</dbReference>
<dbReference type="GO" id="GO:0003887">
    <property type="term" value="F:DNA-directed DNA polymerase activity"/>
    <property type="evidence" value="ECO:0007669"/>
    <property type="project" value="UniProtKB-KW"/>
</dbReference>
<evidence type="ECO:0000256" key="2">
    <source>
        <dbReference type="ARBA" id="ARBA00022723"/>
    </source>
</evidence>
<evidence type="ECO:0000313" key="14">
    <source>
        <dbReference type="Proteomes" id="UP001289374"/>
    </source>
</evidence>
<feature type="domain" description="CCHC-type" evidence="12">
    <location>
        <begin position="247"/>
        <end position="262"/>
    </location>
</feature>
<evidence type="ECO:0000259" key="12">
    <source>
        <dbReference type="PROSITE" id="PS50158"/>
    </source>
</evidence>
<dbReference type="EMBL" id="JACGWL010000012">
    <property type="protein sequence ID" value="KAK4390248.1"/>
    <property type="molecule type" value="Genomic_DNA"/>
</dbReference>
<evidence type="ECO:0000256" key="10">
    <source>
        <dbReference type="PROSITE-ProRule" id="PRU00047"/>
    </source>
</evidence>
<protein>
    <recommendedName>
        <fullName evidence="12">CCHC-type domain-containing protein</fullName>
    </recommendedName>
</protein>
<keyword evidence="5" id="KW-0460">Magnesium</keyword>
<keyword evidence="8" id="KW-0808">Transferase</keyword>
<dbReference type="InterPro" id="IPR036875">
    <property type="entry name" value="Znf_CCHC_sf"/>
</dbReference>
<evidence type="ECO:0000256" key="5">
    <source>
        <dbReference type="ARBA" id="ARBA00022842"/>
    </source>
</evidence>
<keyword evidence="8" id="KW-0239">DNA-directed DNA polymerase</keyword>
<dbReference type="GO" id="GO:0016787">
    <property type="term" value="F:hydrolase activity"/>
    <property type="evidence" value="ECO:0007669"/>
    <property type="project" value="UniProtKB-KW"/>
</dbReference>
<dbReference type="GO" id="GO:0015074">
    <property type="term" value="P:DNA integration"/>
    <property type="evidence" value="ECO:0007669"/>
    <property type="project" value="UniProtKB-KW"/>
</dbReference>
<keyword evidence="2" id="KW-0479">Metal-binding</keyword>
<keyword evidence="14" id="KW-1185">Reference proteome</keyword>
<reference evidence="13" key="1">
    <citation type="submission" date="2020-06" db="EMBL/GenBank/DDBJ databases">
        <authorList>
            <person name="Li T."/>
            <person name="Hu X."/>
            <person name="Zhang T."/>
            <person name="Song X."/>
            <person name="Zhang H."/>
            <person name="Dai N."/>
            <person name="Sheng W."/>
            <person name="Hou X."/>
            <person name="Wei L."/>
        </authorList>
    </citation>
    <scope>NUCLEOTIDE SEQUENCE</scope>
    <source>
        <strain evidence="13">K16</strain>
        <tissue evidence="13">Leaf</tissue>
    </source>
</reference>
<evidence type="ECO:0000256" key="3">
    <source>
        <dbReference type="ARBA" id="ARBA00022759"/>
    </source>
</evidence>
<evidence type="ECO:0000256" key="8">
    <source>
        <dbReference type="ARBA" id="ARBA00022932"/>
    </source>
</evidence>
<dbReference type="AlphaFoldDB" id="A0AAE1WBI4"/>
<keyword evidence="10" id="KW-0863">Zinc-finger</keyword>
<keyword evidence="3" id="KW-0255">Endonuclease</keyword>
<accession>A0AAE1WBI4</accession>
<dbReference type="GO" id="GO:0003676">
    <property type="term" value="F:nucleic acid binding"/>
    <property type="evidence" value="ECO:0007669"/>
    <property type="project" value="InterPro"/>
</dbReference>
<evidence type="ECO:0000313" key="13">
    <source>
        <dbReference type="EMBL" id="KAK4390248.1"/>
    </source>
</evidence>
<evidence type="ECO:0000256" key="7">
    <source>
        <dbReference type="ARBA" id="ARBA00022918"/>
    </source>
</evidence>
<evidence type="ECO:0000256" key="9">
    <source>
        <dbReference type="ARBA" id="ARBA00023172"/>
    </source>
</evidence>
<dbReference type="SUPFAM" id="SSF57756">
    <property type="entry name" value="Retrovirus zinc finger-like domains"/>
    <property type="match status" value="1"/>
</dbReference>
<keyword evidence="9" id="KW-0233">DNA recombination</keyword>
<gene>
    <name evidence="13" type="ORF">Sango_2088100</name>
</gene>
<keyword evidence="6" id="KW-0229">DNA integration</keyword>
<keyword evidence="4" id="KW-0378">Hydrolase</keyword>
<dbReference type="GO" id="GO:0006310">
    <property type="term" value="P:DNA recombination"/>
    <property type="evidence" value="ECO:0007669"/>
    <property type="project" value="UniProtKB-KW"/>
</dbReference>
<comment type="caution">
    <text evidence="13">The sequence shown here is derived from an EMBL/GenBank/DDBJ whole genome shotgun (WGS) entry which is preliminary data.</text>
</comment>
<dbReference type="GO" id="GO:0004519">
    <property type="term" value="F:endonuclease activity"/>
    <property type="evidence" value="ECO:0007669"/>
    <property type="project" value="UniProtKB-KW"/>
</dbReference>
<dbReference type="PROSITE" id="PS50158">
    <property type="entry name" value="ZF_CCHC"/>
    <property type="match status" value="1"/>
</dbReference>
<evidence type="ECO:0000256" key="11">
    <source>
        <dbReference type="SAM" id="MobiDB-lite"/>
    </source>
</evidence>